<dbReference type="AlphaFoldDB" id="A0A212KB24"/>
<name>A0A212KB24_9BACT</name>
<evidence type="ECO:0000313" key="1">
    <source>
        <dbReference type="EMBL" id="SBW08890.1"/>
    </source>
</evidence>
<accession>A0A212KB24</accession>
<reference evidence="1" key="1">
    <citation type="submission" date="2016-04" db="EMBL/GenBank/DDBJ databases">
        <authorList>
            <person name="Evans L.H."/>
            <person name="Alamgir A."/>
            <person name="Owens N."/>
            <person name="Weber N.D."/>
            <person name="Virtaneva K."/>
            <person name="Barbian K."/>
            <person name="Babar A."/>
            <person name="Rosenke K."/>
        </authorList>
    </citation>
    <scope>NUCLEOTIDE SEQUENCE</scope>
    <source>
        <strain evidence="1">92-2</strain>
    </source>
</reference>
<organism evidence="1">
    <name type="scientific">uncultured Desulfovibrio sp</name>
    <dbReference type="NCBI Taxonomy" id="167968"/>
    <lineage>
        <taxon>Bacteria</taxon>
        <taxon>Pseudomonadati</taxon>
        <taxon>Thermodesulfobacteriota</taxon>
        <taxon>Desulfovibrionia</taxon>
        <taxon>Desulfovibrionales</taxon>
        <taxon>Desulfovibrionaceae</taxon>
        <taxon>Desulfovibrio</taxon>
        <taxon>environmental samples</taxon>
    </lineage>
</organism>
<proteinExistence type="predicted"/>
<dbReference type="EMBL" id="FLUP01000001">
    <property type="protein sequence ID" value="SBW08890.1"/>
    <property type="molecule type" value="Genomic_DNA"/>
</dbReference>
<gene>
    <name evidence="1" type="ORF">KM92DES2_12580</name>
</gene>
<sequence>MLFKIVWAVCEARFRFPSLGLKQLAAPRARDSAPSAEFGTPSRRGARRGRLWGCAPFSAPLASPPKHPLRFSTTFAWRGRRVFAAGASLTRCARSGDLPPRRVDARVRFCFGQTSFQTTDIIAGSKDDFVPFQLLQDIWHHGLEENQIATQI</sequence>
<protein>
    <submittedName>
        <fullName evidence="1">Uncharacterized protein</fullName>
    </submittedName>
</protein>